<keyword evidence="3" id="KW-1185">Reference proteome</keyword>
<name>A0ABP7PAY7_9GAMM</name>
<evidence type="ECO:0000313" key="3">
    <source>
        <dbReference type="Proteomes" id="UP001501337"/>
    </source>
</evidence>
<sequence length="171" mass="18529">MKTTRTLAIAALCSGLSVGAYAEPQTGDQLLTLAGSGASNKDFEANVFNLSFDYGKYLSPEGVAGIRQSVGIADTGDDNNWNGATRLFYDYHFGNTEWRPFVGANIGMVYGDGVEETGFAGPEAGVKYFVKDDTFVQLQAEYQFFFDSSNEAQDNFDDGSFVYSLGMGITF</sequence>
<proteinExistence type="predicted"/>
<comment type="caution">
    <text evidence="2">The sequence shown here is derived from an EMBL/GenBank/DDBJ whole genome shotgun (WGS) entry which is preliminary data.</text>
</comment>
<keyword evidence="1" id="KW-0732">Signal</keyword>
<dbReference type="SUPFAM" id="SSF56925">
    <property type="entry name" value="OMPA-like"/>
    <property type="match status" value="1"/>
</dbReference>
<protein>
    <recommendedName>
        <fullName evidence="4">Porin</fullName>
    </recommendedName>
</protein>
<evidence type="ECO:0008006" key="4">
    <source>
        <dbReference type="Google" id="ProtNLM"/>
    </source>
</evidence>
<reference evidence="3" key="1">
    <citation type="journal article" date="2019" name="Int. J. Syst. Evol. Microbiol.">
        <title>The Global Catalogue of Microorganisms (GCM) 10K type strain sequencing project: providing services to taxonomists for standard genome sequencing and annotation.</title>
        <authorList>
            <consortium name="The Broad Institute Genomics Platform"/>
            <consortium name="The Broad Institute Genome Sequencing Center for Infectious Disease"/>
            <person name="Wu L."/>
            <person name="Ma J."/>
        </authorList>
    </citation>
    <scope>NUCLEOTIDE SEQUENCE [LARGE SCALE GENOMIC DNA]</scope>
    <source>
        <strain evidence="3">JCM 17555</strain>
    </source>
</reference>
<feature type="chain" id="PRO_5047518282" description="Porin" evidence="1">
    <location>
        <begin position="23"/>
        <end position="171"/>
    </location>
</feature>
<dbReference type="EMBL" id="BAABBO010000009">
    <property type="protein sequence ID" value="GAA3962203.1"/>
    <property type="molecule type" value="Genomic_DNA"/>
</dbReference>
<gene>
    <name evidence="2" type="ORF">GCM10022278_20260</name>
</gene>
<organism evidence="2 3">
    <name type="scientific">Allohahella marinimesophila</name>
    <dbReference type="NCBI Taxonomy" id="1054972"/>
    <lineage>
        <taxon>Bacteria</taxon>
        <taxon>Pseudomonadati</taxon>
        <taxon>Pseudomonadota</taxon>
        <taxon>Gammaproteobacteria</taxon>
        <taxon>Oceanospirillales</taxon>
        <taxon>Hahellaceae</taxon>
        <taxon>Allohahella</taxon>
    </lineage>
</organism>
<evidence type="ECO:0000256" key="1">
    <source>
        <dbReference type="SAM" id="SignalP"/>
    </source>
</evidence>
<dbReference type="RefSeq" id="WP_344805904.1">
    <property type="nucleotide sequence ID" value="NZ_BAABBO010000009.1"/>
</dbReference>
<evidence type="ECO:0000313" key="2">
    <source>
        <dbReference type="EMBL" id="GAA3962203.1"/>
    </source>
</evidence>
<dbReference type="Proteomes" id="UP001501337">
    <property type="component" value="Unassembled WGS sequence"/>
</dbReference>
<dbReference type="Gene3D" id="2.40.160.20">
    <property type="match status" value="1"/>
</dbReference>
<dbReference type="InterPro" id="IPR011250">
    <property type="entry name" value="OMP/PagP_B-barrel"/>
</dbReference>
<accession>A0ABP7PAY7</accession>
<feature type="signal peptide" evidence="1">
    <location>
        <begin position="1"/>
        <end position="22"/>
    </location>
</feature>